<dbReference type="Pfam" id="PF05199">
    <property type="entry name" value="GMC_oxred_C"/>
    <property type="match status" value="1"/>
</dbReference>
<dbReference type="InterPro" id="IPR036188">
    <property type="entry name" value="FAD/NAD-bd_sf"/>
</dbReference>
<evidence type="ECO:0000313" key="6">
    <source>
        <dbReference type="Proteomes" id="UP001652700"/>
    </source>
</evidence>
<dbReference type="Gene3D" id="3.30.560.10">
    <property type="entry name" value="Glucose Oxidase, domain 3"/>
    <property type="match status" value="1"/>
</dbReference>
<dbReference type="PROSITE" id="PS00624">
    <property type="entry name" value="GMC_OXRED_2"/>
    <property type="match status" value="1"/>
</dbReference>
<reference evidence="5" key="1">
    <citation type="submission" date="2025-05" db="UniProtKB">
        <authorList>
            <consortium name="EnsemblMetazoa"/>
        </authorList>
    </citation>
    <scope>IDENTIFICATION</scope>
</reference>
<feature type="compositionally biased region" description="Basic and acidic residues" evidence="2">
    <location>
        <begin position="422"/>
        <end position="491"/>
    </location>
</feature>
<dbReference type="Gene3D" id="3.50.50.60">
    <property type="entry name" value="FAD/NAD(P)-binding domain"/>
    <property type="match status" value="2"/>
</dbReference>
<organism evidence="5 6">
    <name type="scientific">Diabrotica virgifera virgifera</name>
    <name type="common">western corn rootworm</name>
    <dbReference type="NCBI Taxonomy" id="50390"/>
    <lineage>
        <taxon>Eukaryota</taxon>
        <taxon>Metazoa</taxon>
        <taxon>Ecdysozoa</taxon>
        <taxon>Arthropoda</taxon>
        <taxon>Hexapoda</taxon>
        <taxon>Insecta</taxon>
        <taxon>Pterygota</taxon>
        <taxon>Neoptera</taxon>
        <taxon>Endopterygota</taxon>
        <taxon>Coleoptera</taxon>
        <taxon>Polyphaga</taxon>
        <taxon>Cucujiformia</taxon>
        <taxon>Chrysomeloidea</taxon>
        <taxon>Chrysomelidae</taxon>
        <taxon>Galerucinae</taxon>
        <taxon>Diabroticina</taxon>
        <taxon>Diabroticites</taxon>
        <taxon>Diabrotica</taxon>
    </lineage>
</organism>
<evidence type="ECO:0000313" key="5">
    <source>
        <dbReference type="EnsemblMetazoa" id="XP_050503057.1"/>
    </source>
</evidence>
<keyword evidence="6" id="KW-1185">Reference proteome</keyword>
<dbReference type="GeneID" id="114333622"/>
<dbReference type="Proteomes" id="UP001652700">
    <property type="component" value="Unplaced"/>
</dbReference>
<keyword evidence="3" id="KW-0732">Signal</keyword>
<protein>
    <recommendedName>
        <fullName evidence="4">Glucose-methanol-choline oxidoreductase N-terminal domain-containing protein</fullName>
    </recommendedName>
</protein>
<dbReference type="Gene3D" id="3.30.410.40">
    <property type="match status" value="1"/>
</dbReference>
<feature type="region of interest" description="Disordered" evidence="2">
    <location>
        <begin position="416"/>
        <end position="491"/>
    </location>
</feature>
<feature type="domain" description="Glucose-methanol-choline oxidoreductase N-terminal" evidence="4">
    <location>
        <begin position="343"/>
        <end position="357"/>
    </location>
</feature>
<feature type="chain" id="PRO_5046297404" description="Glucose-methanol-choline oxidoreductase N-terminal domain-containing protein" evidence="3">
    <location>
        <begin position="36"/>
        <end position="819"/>
    </location>
</feature>
<dbReference type="SUPFAM" id="SSF54373">
    <property type="entry name" value="FAD-linked reductases, C-terminal domain"/>
    <property type="match status" value="1"/>
</dbReference>
<comment type="similarity">
    <text evidence="1">Belongs to the GMC oxidoreductase family.</text>
</comment>
<dbReference type="InterPro" id="IPR012132">
    <property type="entry name" value="GMC_OxRdtase"/>
</dbReference>
<evidence type="ECO:0000256" key="3">
    <source>
        <dbReference type="SAM" id="SignalP"/>
    </source>
</evidence>
<name>A0ABM5JYN8_DIAVI</name>
<evidence type="ECO:0000259" key="4">
    <source>
        <dbReference type="PROSITE" id="PS00624"/>
    </source>
</evidence>
<feature type="signal peptide" evidence="3">
    <location>
        <begin position="1"/>
        <end position="35"/>
    </location>
</feature>
<proteinExistence type="inferred from homology"/>
<dbReference type="Pfam" id="PF00732">
    <property type="entry name" value="GMC_oxred_N"/>
    <property type="match status" value="1"/>
</dbReference>
<dbReference type="RefSeq" id="XP_050503057.1">
    <property type="nucleotide sequence ID" value="XM_050647100.1"/>
</dbReference>
<dbReference type="EnsemblMetazoa" id="XM_050647100.1">
    <property type="protein sequence ID" value="XP_050503057.1"/>
    <property type="gene ID" value="LOC114333622"/>
</dbReference>
<dbReference type="PANTHER" id="PTHR11552">
    <property type="entry name" value="GLUCOSE-METHANOL-CHOLINE GMC OXIDOREDUCTASE"/>
    <property type="match status" value="1"/>
</dbReference>
<sequence>MHQTNQSYKKWPSAKMRPRSSSTLVALLFLVSVKAEFSPFDIVDEYVKQFRSGIGNLCKWSDNYSYQQRNYDKSEFNATLALGGAEEYDFIIVGGGTAGLTLAHRLSEEPRWRTLVLEAGGLETTITEVPAMQPQLQTTAYTWGYKTCVQKHACLGSVGNMCSVVKGKAVGGDTAINDMLYTRGHPRDYDLWADTGMKGWCWDNVLPYFKNMEDACVEDMDRKFRHYGGPIHLENLYPSDPILAEHFLKAGLESGLERIDYNGKEHLGLGLPQVITKHGKRHSVAKAYLKPIKERKNLELSPYSQVTEVLVSPITKEAHGVTYVHDGKVFIAKATKEVILAAGAINTPQLLMLSGIGRTSDLEHFGIRPVADLAVGKSLKDQVSFVGLNFVYDPLHEKHAIQHEILTVQSDLYSQSVGEGQSSKKEGHHQIKEDHHHVKEEHHDKEDHHHVKEEHHHDKEDHHHVKEEHHHDKEDHHHVKEEHHHDKEDHHHKEDYIVVKEVPHHHPDNYHHDKDPAIEIVNVLEAKEKRPPLGFDIRYETNDHSFIPQIGVSYEQELLQRKEETIKQGSQMHWVNDHSDEDIIKYLRYGKGPLSTTGLQLIGYLKTEFSRDKTDYPDVQILIKKTHPKGGCYHFKGANLKKELQDIFCKPYEGFNVEIVLLHPKSKGFIKLNDVDPYHQPYINPMALSDEDEYDVSTLMAGIRKVLNMMNGPAMQKLGVKLVKEKIPECDQAIFNDEYWKCAIKYMSVVRGQVTGTAKMGIVTQKDAVVDEDLKVYGVNKLRVADASVIPVSITGNLMAPEIMIAEKAAEIVKKCYMV</sequence>
<dbReference type="InterPro" id="IPR000172">
    <property type="entry name" value="GMC_OxRdtase_N"/>
</dbReference>
<evidence type="ECO:0000256" key="1">
    <source>
        <dbReference type="ARBA" id="ARBA00010790"/>
    </source>
</evidence>
<dbReference type="InterPro" id="IPR007867">
    <property type="entry name" value="GMC_OxRtase_C"/>
</dbReference>
<evidence type="ECO:0000256" key="2">
    <source>
        <dbReference type="SAM" id="MobiDB-lite"/>
    </source>
</evidence>
<dbReference type="SUPFAM" id="SSF51905">
    <property type="entry name" value="FAD/NAD(P)-binding domain"/>
    <property type="match status" value="1"/>
</dbReference>
<accession>A0ABM5JYN8</accession>
<dbReference type="PANTHER" id="PTHR11552:SF158">
    <property type="entry name" value="GH23626P-RELATED"/>
    <property type="match status" value="1"/>
</dbReference>